<accession>A0A167D1U3</accession>
<keyword evidence="2" id="KW-1185">Reference proteome</keyword>
<dbReference type="Proteomes" id="UP000076584">
    <property type="component" value="Unassembled WGS sequence"/>
</dbReference>
<evidence type="ECO:0000313" key="1">
    <source>
        <dbReference type="EMBL" id="KZL83313.1"/>
    </source>
</evidence>
<dbReference type="AlphaFoldDB" id="A0A167D1U3"/>
<gene>
    <name evidence="1" type="ORF">CI238_11252</name>
</gene>
<sequence>MHIFQSKAKFMPSTTTMVSDTKHPLVPDLSKYPKLSREQAGHLRHCHNPVSQPDNDWYFMGSQEPWQKFLDAYLYQLSMIAYVARCSYALCGHIGLPPVWLALLLIRTWNHCGSLELMPSSKKGSCTAATY</sequence>
<reference evidence="1 2" key="1">
    <citation type="submission" date="2015-06" db="EMBL/GenBank/DDBJ databases">
        <title>Survival trade-offs in plant roots during colonization by closely related pathogenic and mutualistic fungi.</title>
        <authorList>
            <person name="Hacquard S."/>
            <person name="Kracher B."/>
            <person name="Hiruma K."/>
            <person name="Weinman A."/>
            <person name="Muench P."/>
            <person name="Garrido Oter R."/>
            <person name="Ver Loren van Themaat E."/>
            <person name="Dallerey J.-F."/>
            <person name="Damm U."/>
            <person name="Henrissat B."/>
            <person name="Lespinet O."/>
            <person name="Thon M."/>
            <person name="Kemen E."/>
            <person name="McHardy A.C."/>
            <person name="Schulze-Lefert P."/>
            <person name="O'Connell R.J."/>
        </authorList>
    </citation>
    <scope>NUCLEOTIDE SEQUENCE [LARGE SCALE GENOMIC DNA]</scope>
    <source>
        <strain evidence="1 2">MAFF 238704</strain>
    </source>
</reference>
<dbReference type="EMBL" id="LFIW01001161">
    <property type="protein sequence ID" value="KZL83313.1"/>
    <property type="molecule type" value="Genomic_DNA"/>
</dbReference>
<evidence type="ECO:0000313" key="2">
    <source>
        <dbReference type="Proteomes" id="UP000076584"/>
    </source>
</evidence>
<proteinExistence type="predicted"/>
<comment type="caution">
    <text evidence="1">The sequence shown here is derived from an EMBL/GenBank/DDBJ whole genome shotgun (WGS) entry which is preliminary data.</text>
</comment>
<dbReference type="STRING" id="1573173.A0A167D1U3"/>
<protein>
    <submittedName>
        <fullName evidence="1">Uncharacterized protein</fullName>
    </submittedName>
</protein>
<organism evidence="1 2">
    <name type="scientific">Colletotrichum incanum</name>
    <name type="common">Soybean anthracnose fungus</name>
    <dbReference type="NCBI Taxonomy" id="1573173"/>
    <lineage>
        <taxon>Eukaryota</taxon>
        <taxon>Fungi</taxon>
        <taxon>Dikarya</taxon>
        <taxon>Ascomycota</taxon>
        <taxon>Pezizomycotina</taxon>
        <taxon>Sordariomycetes</taxon>
        <taxon>Hypocreomycetidae</taxon>
        <taxon>Glomerellales</taxon>
        <taxon>Glomerellaceae</taxon>
        <taxon>Colletotrichum</taxon>
        <taxon>Colletotrichum spaethianum species complex</taxon>
    </lineage>
</organism>
<name>A0A167D1U3_COLIC</name>
<feature type="non-terminal residue" evidence="1">
    <location>
        <position position="131"/>
    </location>
</feature>